<dbReference type="RefSeq" id="WP_145037848.1">
    <property type="nucleotide sequence ID" value="NZ_CP036347.1"/>
</dbReference>
<evidence type="ECO:0000256" key="3">
    <source>
        <dbReference type="ARBA" id="ARBA00023163"/>
    </source>
</evidence>
<dbReference type="Pfam" id="PF12625">
    <property type="entry name" value="Arabinose_bd"/>
    <property type="match status" value="1"/>
</dbReference>
<accession>A0A517W8X5</accession>
<evidence type="ECO:0000256" key="1">
    <source>
        <dbReference type="ARBA" id="ARBA00023015"/>
    </source>
</evidence>
<dbReference type="InterPro" id="IPR032687">
    <property type="entry name" value="AraC-type_N"/>
</dbReference>
<keyword evidence="2" id="KW-0238">DNA-binding</keyword>
<dbReference type="InterPro" id="IPR009057">
    <property type="entry name" value="Homeodomain-like_sf"/>
</dbReference>
<organism evidence="5 6">
    <name type="scientific">Gimesia chilikensis</name>
    <dbReference type="NCBI Taxonomy" id="2605989"/>
    <lineage>
        <taxon>Bacteria</taxon>
        <taxon>Pseudomonadati</taxon>
        <taxon>Planctomycetota</taxon>
        <taxon>Planctomycetia</taxon>
        <taxon>Planctomycetales</taxon>
        <taxon>Planctomycetaceae</taxon>
        <taxon>Gimesia</taxon>
    </lineage>
</organism>
<evidence type="ECO:0000256" key="2">
    <source>
        <dbReference type="ARBA" id="ARBA00023125"/>
    </source>
</evidence>
<dbReference type="Gene3D" id="1.10.10.60">
    <property type="entry name" value="Homeodomain-like"/>
    <property type="match status" value="1"/>
</dbReference>
<dbReference type="PANTHER" id="PTHR47894:SF1">
    <property type="entry name" value="HTH-TYPE TRANSCRIPTIONAL REGULATOR VQSM"/>
    <property type="match status" value="1"/>
</dbReference>
<dbReference type="Proteomes" id="UP000320722">
    <property type="component" value="Chromosome"/>
</dbReference>
<protein>
    <submittedName>
        <fullName evidence="5">Transcriptional activator FtrA</fullName>
    </submittedName>
</protein>
<dbReference type="GO" id="GO:0003700">
    <property type="term" value="F:DNA-binding transcription factor activity"/>
    <property type="evidence" value="ECO:0007669"/>
    <property type="project" value="InterPro"/>
</dbReference>
<dbReference type="SMART" id="SM00342">
    <property type="entry name" value="HTH_ARAC"/>
    <property type="match status" value="1"/>
</dbReference>
<dbReference type="InterPro" id="IPR018060">
    <property type="entry name" value="HTH_AraC"/>
</dbReference>
<name>A0A517W8X5_9PLAN</name>
<sequence>MYPMRMLFLYIIQRASMSGVDRFTILNDLEVPESFVEHASDGLLTHKIPLLFDCILRRIENRKFGLECGQNMHPCLLGAGGFAATHAPTLNCLLQTLKRFIPGRPSWCQLSSSVNSQSIRWSLELSEFCSEESQSHLADAWAASAIAFGRVVLGREFQAEKILMKRQPPHDLKSYYDYFGDNIYFASSQNRIVIASEYFHKPSLLSNDILFEQLNYATDALGSHQSNSESIVEEVQVCLRGGTFELTEVARILMIGERTLQRRLKSTNTSFQTLRDEIRLELAEAYLKIPTLTVEKIAERLGFSGNRAFRSAYRRWTGRSPRKEM</sequence>
<keyword evidence="1" id="KW-0805">Transcription regulation</keyword>
<feature type="domain" description="HTH araC/xylS-type" evidence="4">
    <location>
        <begin position="229"/>
        <end position="325"/>
    </location>
</feature>
<dbReference type="PANTHER" id="PTHR47894">
    <property type="entry name" value="HTH-TYPE TRANSCRIPTIONAL REGULATOR GADX"/>
    <property type="match status" value="1"/>
</dbReference>
<gene>
    <name evidence="5" type="ORF">V6x_13670</name>
</gene>
<keyword evidence="3" id="KW-0804">Transcription</keyword>
<reference evidence="5 6" key="1">
    <citation type="submission" date="2019-02" db="EMBL/GenBank/DDBJ databases">
        <title>Deep-cultivation of Planctomycetes and their phenomic and genomic characterization uncovers novel biology.</title>
        <authorList>
            <person name="Wiegand S."/>
            <person name="Jogler M."/>
            <person name="Boedeker C."/>
            <person name="Pinto D."/>
            <person name="Vollmers J."/>
            <person name="Rivas-Marin E."/>
            <person name="Kohn T."/>
            <person name="Peeters S.H."/>
            <person name="Heuer A."/>
            <person name="Rast P."/>
            <person name="Oberbeckmann S."/>
            <person name="Bunk B."/>
            <person name="Jeske O."/>
            <person name="Meyerdierks A."/>
            <person name="Storesund J.E."/>
            <person name="Kallscheuer N."/>
            <person name="Luecker S."/>
            <person name="Lage O.M."/>
            <person name="Pohl T."/>
            <person name="Merkel B.J."/>
            <person name="Hornburger P."/>
            <person name="Mueller R.-W."/>
            <person name="Bruemmer F."/>
            <person name="Labrenz M."/>
            <person name="Spormann A.M."/>
            <person name="Op den Camp H."/>
            <person name="Overmann J."/>
            <person name="Amann R."/>
            <person name="Jetten M.S.M."/>
            <person name="Mascher T."/>
            <person name="Medema M.H."/>
            <person name="Devos D.P."/>
            <person name="Kaster A.-K."/>
            <person name="Ovreas L."/>
            <person name="Rohde M."/>
            <person name="Galperin M.Y."/>
            <person name="Jogler C."/>
        </authorList>
    </citation>
    <scope>NUCLEOTIDE SEQUENCE [LARGE SCALE GENOMIC DNA]</scope>
    <source>
        <strain evidence="5 6">V6</strain>
    </source>
</reference>
<dbReference type="GO" id="GO:0000976">
    <property type="term" value="F:transcription cis-regulatory region binding"/>
    <property type="evidence" value="ECO:0007669"/>
    <property type="project" value="TreeGrafter"/>
</dbReference>
<dbReference type="GO" id="GO:0005829">
    <property type="term" value="C:cytosol"/>
    <property type="evidence" value="ECO:0007669"/>
    <property type="project" value="TreeGrafter"/>
</dbReference>
<dbReference type="PROSITE" id="PS01124">
    <property type="entry name" value="HTH_ARAC_FAMILY_2"/>
    <property type="match status" value="1"/>
</dbReference>
<evidence type="ECO:0000259" key="4">
    <source>
        <dbReference type="PROSITE" id="PS01124"/>
    </source>
</evidence>
<dbReference type="InterPro" id="IPR018062">
    <property type="entry name" value="HTH_AraC-typ_CS"/>
</dbReference>
<evidence type="ECO:0000313" key="5">
    <source>
        <dbReference type="EMBL" id="QDU01685.1"/>
    </source>
</evidence>
<dbReference type="SUPFAM" id="SSF46689">
    <property type="entry name" value="Homeodomain-like"/>
    <property type="match status" value="1"/>
</dbReference>
<dbReference type="PROSITE" id="PS00041">
    <property type="entry name" value="HTH_ARAC_FAMILY_1"/>
    <property type="match status" value="1"/>
</dbReference>
<proteinExistence type="predicted"/>
<evidence type="ECO:0000313" key="6">
    <source>
        <dbReference type="Proteomes" id="UP000320722"/>
    </source>
</evidence>
<dbReference type="EMBL" id="CP036347">
    <property type="protein sequence ID" value="QDU01685.1"/>
    <property type="molecule type" value="Genomic_DNA"/>
</dbReference>
<dbReference type="AlphaFoldDB" id="A0A517W8X5"/>
<dbReference type="Pfam" id="PF12833">
    <property type="entry name" value="HTH_18"/>
    <property type="match status" value="1"/>
</dbReference>